<evidence type="ECO:0000313" key="3">
    <source>
        <dbReference type="EMBL" id="KAG7340779.1"/>
    </source>
</evidence>
<dbReference type="Proteomes" id="UP000693970">
    <property type="component" value="Unassembled WGS sequence"/>
</dbReference>
<organism evidence="3 4">
    <name type="scientific">Nitzschia inconspicua</name>
    <dbReference type="NCBI Taxonomy" id="303405"/>
    <lineage>
        <taxon>Eukaryota</taxon>
        <taxon>Sar</taxon>
        <taxon>Stramenopiles</taxon>
        <taxon>Ochrophyta</taxon>
        <taxon>Bacillariophyta</taxon>
        <taxon>Bacillariophyceae</taxon>
        <taxon>Bacillariophycidae</taxon>
        <taxon>Bacillariales</taxon>
        <taxon>Bacillariaceae</taxon>
        <taxon>Nitzschia</taxon>
    </lineage>
</organism>
<dbReference type="AlphaFoldDB" id="A0A9K3KCI3"/>
<dbReference type="PROSITE" id="PS51257">
    <property type="entry name" value="PROKAR_LIPOPROTEIN"/>
    <property type="match status" value="1"/>
</dbReference>
<feature type="compositionally biased region" description="Basic and acidic residues" evidence="1">
    <location>
        <begin position="208"/>
        <end position="224"/>
    </location>
</feature>
<accession>A0A9K3KCI3</accession>
<gene>
    <name evidence="3" type="ORF">IV203_024322</name>
</gene>
<name>A0A9K3KCI3_9STRA</name>
<comment type="caution">
    <text evidence="3">The sequence shown here is derived from an EMBL/GenBank/DDBJ whole genome shotgun (WGS) entry which is preliminary data.</text>
</comment>
<reference evidence="3" key="1">
    <citation type="journal article" date="2021" name="Sci. Rep.">
        <title>Diploid genomic architecture of Nitzschia inconspicua, an elite biomass production diatom.</title>
        <authorList>
            <person name="Oliver A."/>
            <person name="Podell S."/>
            <person name="Pinowska A."/>
            <person name="Traller J.C."/>
            <person name="Smith S.R."/>
            <person name="McClure R."/>
            <person name="Beliaev A."/>
            <person name="Bohutskyi P."/>
            <person name="Hill E.A."/>
            <person name="Rabines A."/>
            <person name="Zheng H."/>
            <person name="Allen L.Z."/>
            <person name="Kuo A."/>
            <person name="Grigoriev I.V."/>
            <person name="Allen A.E."/>
            <person name="Hazlebeck D."/>
            <person name="Allen E.E."/>
        </authorList>
    </citation>
    <scope>NUCLEOTIDE SEQUENCE</scope>
    <source>
        <strain evidence="3">Hildebrandi</strain>
    </source>
</reference>
<dbReference type="EMBL" id="JAGRRH010000027">
    <property type="protein sequence ID" value="KAG7340779.1"/>
    <property type="molecule type" value="Genomic_DNA"/>
</dbReference>
<reference evidence="3" key="2">
    <citation type="submission" date="2021-04" db="EMBL/GenBank/DDBJ databases">
        <authorList>
            <person name="Podell S."/>
        </authorList>
    </citation>
    <scope>NUCLEOTIDE SEQUENCE</scope>
    <source>
        <strain evidence="3">Hildebrandi</strain>
    </source>
</reference>
<feature type="transmembrane region" description="Helical" evidence="2">
    <location>
        <begin position="128"/>
        <end position="155"/>
    </location>
</feature>
<keyword evidence="2" id="KW-0472">Membrane</keyword>
<evidence type="ECO:0000256" key="1">
    <source>
        <dbReference type="SAM" id="MobiDB-lite"/>
    </source>
</evidence>
<feature type="compositionally biased region" description="Basic and acidic residues" evidence="1">
    <location>
        <begin position="235"/>
        <end position="245"/>
    </location>
</feature>
<proteinExistence type="predicted"/>
<feature type="transmembrane region" description="Helical" evidence="2">
    <location>
        <begin position="100"/>
        <end position="121"/>
    </location>
</feature>
<dbReference type="OrthoDB" id="10641307at2759"/>
<keyword evidence="4" id="KW-1185">Reference proteome</keyword>
<keyword evidence="2" id="KW-0812">Transmembrane</keyword>
<evidence type="ECO:0000313" key="4">
    <source>
        <dbReference type="Proteomes" id="UP000693970"/>
    </source>
</evidence>
<evidence type="ECO:0000256" key="2">
    <source>
        <dbReference type="SAM" id="Phobius"/>
    </source>
</evidence>
<sequence length="245" mass="27036">MPGVARSCENQCGYFFKTLVLLMTMAAVGLGTAACFQCKFLLVDLTTGTGWDIILDFIPDEFTSVWVGVFQWVPALNGEAIGECRSYDSFFPPDSQYLQVAQGCAIAAPIIGFVGVMISCFELICCSFFASCIFSFILFFSASGVQMGVFGLLALPGWCGDADPQDCYEGDIDSTTFWLFVLAGFFYFISSLLLCCVPRPDPCLQNRSSEDHEVATKENERGVVEEPEIQQSPHYGDEPHYVETY</sequence>
<keyword evidence="2" id="KW-1133">Transmembrane helix</keyword>
<protein>
    <submittedName>
        <fullName evidence="3">Uncharacterized protein</fullName>
    </submittedName>
</protein>
<feature type="transmembrane region" description="Helical" evidence="2">
    <location>
        <begin position="20"/>
        <end position="42"/>
    </location>
</feature>
<feature type="region of interest" description="Disordered" evidence="1">
    <location>
        <begin position="207"/>
        <end position="245"/>
    </location>
</feature>
<feature type="transmembrane region" description="Helical" evidence="2">
    <location>
        <begin position="175"/>
        <end position="197"/>
    </location>
</feature>